<dbReference type="Gene3D" id="3.40.50.300">
    <property type="entry name" value="P-loop containing nucleotide triphosphate hydrolases"/>
    <property type="match status" value="1"/>
</dbReference>
<sequence length="82" mass="9287">MWRGIMEISQSKLIIIADELLTVKQYDSHDAWIHAEAAKRGQQALELEPQDGWEPLCVTVGKQAPSSEPFPHSTMLSKFDYS</sequence>
<dbReference type="EMBL" id="JAQIZZ010000003">
    <property type="protein sequence ID" value="KAJ5545571.1"/>
    <property type="molecule type" value="Genomic_DNA"/>
</dbReference>
<organism evidence="1 2">
    <name type="scientific">Penicillium frequentans</name>
    <dbReference type="NCBI Taxonomy" id="3151616"/>
    <lineage>
        <taxon>Eukaryota</taxon>
        <taxon>Fungi</taxon>
        <taxon>Dikarya</taxon>
        <taxon>Ascomycota</taxon>
        <taxon>Pezizomycotina</taxon>
        <taxon>Eurotiomycetes</taxon>
        <taxon>Eurotiomycetidae</taxon>
        <taxon>Eurotiales</taxon>
        <taxon>Aspergillaceae</taxon>
        <taxon>Penicillium</taxon>
    </lineage>
</organism>
<accession>A0AAD6CY33</accession>
<gene>
    <name evidence="1" type="ORF">N7494_003156</name>
</gene>
<reference evidence="1 2" key="1">
    <citation type="journal article" date="2023" name="IMA Fungus">
        <title>Comparative genomic study of the Penicillium genus elucidates a diverse pangenome and 15 lateral gene transfer events.</title>
        <authorList>
            <person name="Petersen C."/>
            <person name="Sorensen T."/>
            <person name="Nielsen M.R."/>
            <person name="Sondergaard T.E."/>
            <person name="Sorensen J.L."/>
            <person name="Fitzpatrick D.A."/>
            <person name="Frisvad J.C."/>
            <person name="Nielsen K.L."/>
        </authorList>
    </citation>
    <scope>NUCLEOTIDE SEQUENCE [LARGE SCALE GENOMIC DNA]</scope>
    <source>
        <strain evidence="1 2">IBT 35679</strain>
    </source>
</reference>
<proteinExistence type="predicted"/>
<dbReference type="Pfam" id="PF17784">
    <property type="entry name" value="Sulfotransfer_4"/>
    <property type="match status" value="1"/>
</dbReference>
<name>A0AAD6CY33_9EURO</name>
<evidence type="ECO:0000313" key="1">
    <source>
        <dbReference type="EMBL" id="KAJ5545571.1"/>
    </source>
</evidence>
<protein>
    <submittedName>
        <fullName evidence="1">Uncharacterized protein</fullName>
    </submittedName>
</protein>
<evidence type="ECO:0000313" key="2">
    <source>
        <dbReference type="Proteomes" id="UP001220324"/>
    </source>
</evidence>
<dbReference type="InterPro" id="IPR040632">
    <property type="entry name" value="Sulfotransfer_4"/>
</dbReference>
<dbReference type="InterPro" id="IPR027417">
    <property type="entry name" value="P-loop_NTPase"/>
</dbReference>
<dbReference type="AlphaFoldDB" id="A0AAD6CY33"/>
<comment type="caution">
    <text evidence="1">The sequence shown here is derived from an EMBL/GenBank/DDBJ whole genome shotgun (WGS) entry which is preliminary data.</text>
</comment>
<keyword evidence="2" id="KW-1185">Reference proteome</keyword>
<dbReference type="Proteomes" id="UP001220324">
    <property type="component" value="Unassembled WGS sequence"/>
</dbReference>